<dbReference type="InterPro" id="IPR016181">
    <property type="entry name" value="Acyl_CoA_acyltransferase"/>
</dbReference>
<dbReference type="Pfam" id="PF00583">
    <property type="entry name" value="Acetyltransf_1"/>
    <property type="match status" value="1"/>
</dbReference>
<organism evidence="2 3">
    <name type="scientific">Enhydrobacter aerosaccus</name>
    <dbReference type="NCBI Taxonomy" id="225324"/>
    <lineage>
        <taxon>Bacteria</taxon>
        <taxon>Pseudomonadati</taxon>
        <taxon>Pseudomonadota</taxon>
        <taxon>Alphaproteobacteria</taxon>
        <taxon>Hyphomicrobiales</taxon>
        <taxon>Enhydrobacter</taxon>
    </lineage>
</organism>
<dbReference type="Gene3D" id="3.40.630.30">
    <property type="match status" value="1"/>
</dbReference>
<dbReference type="GO" id="GO:0016747">
    <property type="term" value="F:acyltransferase activity, transferring groups other than amino-acyl groups"/>
    <property type="evidence" value="ECO:0007669"/>
    <property type="project" value="InterPro"/>
</dbReference>
<dbReference type="SUPFAM" id="SSF55729">
    <property type="entry name" value="Acyl-CoA N-acyltransferases (Nat)"/>
    <property type="match status" value="1"/>
</dbReference>
<keyword evidence="3" id="KW-1185">Reference proteome</keyword>
<evidence type="ECO:0000259" key="1">
    <source>
        <dbReference type="PROSITE" id="PS51186"/>
    </source>
</evidence>
<dbReference type="EMBL" id="FUWJ01000016">
    <property type="protein sequence ID" value="SKA38617.1"/>
    <property type="molecule type" value="Genomic_DNA"/>
</dbReference>
<keyword evidence="2" id="KW-0808">Transferase</keyword>
<dbReference type="STRING" id="225324.SAMN02745126_06065"/>
<reference evidence="3" key="1">
    <citation type="submission" date="2017-02" db="EMBL/GenBank/DDBJ databases">
        <authorList>
            <person name="Varghese N."/>
            <person name="Submissions S."/>
        </authorList>
    </citation>
    <scope>NUCLEOTIDE SEQUENCE [LARGE SCALE GENOMIC DNA]</scope>
    <source>
        <strain evidence="3">ATCC 27094</strain>
    </source>
</reference>
<dbReference type="PROSITE" id="PS51186">
    <property type="entry name" value="GNAT"/>
    <property type="match status" value="1"/>
</dbReference>
<gene>
    <name evidence="2" type="ORF">SAMN02745126_06065</name>
</gene>
<dbReference type="OrthoDB" id="9796171at2"/>
<accession>A0A1T4TDW1</accession>
<protein>
    <submittedName>
        <fullName evidence="2">Predicted N-acyltransferase, GNAT family</fullName>
    </submittedName>
</protein>
<sequence length="204" mass="23565">MAKQSAVTPGQPVVTIKLASTSDELMQCYALRAAVFMGEQACPYWEEFDGNDYAASHIIMYVDGEPAGSMRLRWFQSFCKFERCVVLKRFRGLGVHHALNAWCKDFARRKGYTKVYIHLQKRHMAMMEKEGFRRVDDRVFRFSDHEYYAIYCELPPAEDAVCLETEPMVLNRPEDRLDMEGILEKSVVRGASNPHAARPERITN</sequence>
<dbReference type="AlphaFoldDB" id="A0A1T4TDW1"/>
<dbReference type="InterPro" id="IPR000182">
    <property type="entry name" value="GNAT_dom"/>
</dbReference>
<name>A0A1T4TDW1_9HYPH</name>
<dbReference type="Proteomes" id="UP000190092">
    <property type="component" value="Unassembled WGS sequence"/>
</dbReference>
<dbReference type="RefSeq" id="WP_085937803.1">
    <property type="nucleotide sequence ID" value="NZ_FUWJ01000016.1"/>
</dbReference>
<evidence type="ECO:0000313" key="2">
    <source>
        <dbReference type="EMBL" id="SKA38617.1"/>
    </source>
</evidence>
<feature type="domain" description="N-acetyltransferase" evidence="1">
    <location>
        <begin position="14"/>
        <end position="153"/>
    </location>
</feature>
<proteinExistence type="predicted"/>
<keyword evidence="2" id="KW-0012">Acyltransferase</keyword>
<evidence type="ECO:0000313" key="3">
    <source>
        <dbReference type="Proteomes" id="UP000190092"/>
    </source>
</evidence>